<evidence type="ECO:0000313" key="2">
    <source>
        <dbReference type="Proteomes" id="UP000269396"/>
    </source>
</evidence>
<dbReference type="EMBL" id="UZAL01029533">
    <property type="protein sequence ID" value="VDP48833.1"/>
    <property type="molecule type" value="Genomic_DNA"/>
</dbReference>
<organism evidence="1 2">
    <name type="scientific">Schistosoma mattheei</name>
    <dbReference type="NCBI Taxonomy" id="31246"/>
    <lineage>
        <taxon>Eukaryota</taxon>
        <taxon>Metazoa</taxon>
        <taxon>Spiralia</taxon>
        <taxon>Lophotrochozoa</taxon>
        <taxon>Platyhelminthes</taxon>
        <taxon>Trematoda</taxon>
        <taxon>Digenea</taxon>
        <taxon>Strigeidida</taxon>
        <taxon>Schistosomatoidea</taxon>
        <taxon>Schistosomatidae</taxon>
        <taxon>Schistosoma</taxon>
    </lineage>
</organism>
<name>A0A183P4F6_9TREM</name>
<proteinExistence type="predicted"/>
<sequence length="81" mass="9133">MLFATSQQDVPVIWKELMLPDGFDPMSFSFKVRDICTELSGLRHPKSLIVPFTMKSKCVYSDMVVCTLSLSHKVGIISYTS</sequence>
<dbReference type="Proteomes" id="UP000269396">
    <property type="component" value="Unassembled WGS sequence"/>
</dbReference>
<gene>
    <name evidence="1" type="ORF">SMTD_LOCUS9242</name>
</gene>
<accession>A0A183P4F6</accession>
<keyword evidence="2" id="KW-1185">Reference proteome</keyword>
<evidence type="ECO:0000313" key="1">
    <source>
        <dbReference type="EMBL" id="VDP48833.1"/>
    </source>
</evidence>
<protein>
    <submittedName>
        <fullName evidence="1">Uncharacterized protein</fullName>
    </submittedName>
</protein>
<reference evidence="1 2" key="1">
    <citation type="submission" date="2018-11" db="EMBL/GenBank/DDBJ databases">
        <authorList>
            <consortium name="Pathogen Informatics"/>
        </authorList>
    </citation>
    <scope>NUCLEOTIDE SEQUENCE [LARGE SCALE GENOMIC DNA]</scope>
    <source>
        <strain>Denwood</strain>
        <strain evidence="2">Zambia</strain>
    </source>
</reference>
<dbReference type="AlphaFoldDB" id="A0A183P4F6"/>